<keyword evidence="2" id="KW-1185">Reference proteome</keyword>
<reference evidence="2" key="1">
    <citation type="journal article" date="2019" name="Int. J. Syst. Evol. Microbiol.">
        <title>The Global Catalogue of Microorganisms (GCM) 10K type strain sequencing project: providing services to taxonomists for standard genome sequencing and annotation.</title>
        <authorList>
            <consortium name="The Broad Institute Genomics Platform"/>
            <consortium name="The Broad Institute Genome Sequencing Center for Infectious Disease"/>
            <person name="Wu L."/>
            <person name="Ma J."/>
        </authorList>
    </citation>
    <scope>NUCLEOTIDE SEQUENCE [LARGE SCALE GENOMIC DNA]</scope>
    <source>
        <strain evidence="2">JCM 12607</strain>
    </source>
</reference>
<protein>
    <submittedName>
        <fullName evidence="1">Uncharacterized protein</fullName>
    </submittedName>
</protein>
<proteinExistence type="predicted"/>
<evidence type="ECO:0000313" key="1">
    <source>
        <dbReference type="EMBL" id="MFD0629240.1"/>
    </source>
</evidence>
<organism evidence="1 2">
    <name type="scientific">Streptomyces sanglieri</name>
    <dbReference type="NCBI Taxonomy" id="193460"/>
    <lineage>
        <taxon>Bacteria</taxon>
        <taxon>Bacillati</taxon>
        <taxon>Actinomycetota</taxon>
        <taxon>Actinomycetes</taxon>
        <taxon>Kitasatosporales</taxon>
        <taxon>Streptomycetaceae</taxon>
        <taxon>Streptomyces</taxon>
    </lineage>
</organism>
<gene>
    <name evidence="1" type="ORF">ACFQ2K_48120</name>
</gene>
<name>A0ABW2X6W6_9ACTN</name>
<sequence length="86" mass="9145">MARALEDRPRSQLRGPILPYDDHECAGVILLGERVQRPGARAADYLAGVSTSIPVAAPAVPFVPDVDTSSPAEREAYARLAADLFG</sequence>
<comment type="caution">
    <text evidence="1">The sequence shown here is derived from an EMBL/GenBank/DDBJ whole genome shotgun (WGS) entry which is preliminary data.</text>
</comment>
<evidence type="ECO:0000313" key="2">
    <source>
        <dbReference type="Proteomes" id="UP001596915"/>
    </source>
</evidence>
<dbReference type="Proteomes" id="UP001596915">
    <property type="component" value="Unassembled WGS sequence"/>
</dbReference>
<accession>A0ABW2X6W6</accession>
<dbReference type="EMBL" id="JBHTGL010000008">
    <property type="protein sequence ID" value="MFD0629240.1"/>
    <property type="molecule type" value="Genomic_DNA"/>
</dbReference>